<comment type="caution">
    <text evidence="3">The sequence shown here is derived from an EMBL/GenBank/DDBJ whole genome shotgun (WGS) entry which is preliminary data.</text>
</comment>
<dbReference type="EMBL" id="JABELV010000070">
    <property type="protein sequence ID" value="KAG7532222.1"/>
    <property type="molecule type" value="Genomic_DNA"/>
</dbReference>
<evidence type="ECO:0000256" key="2">
    <source>
        <dbReference type="SAM" id="Phobius"/>
    </source>
</evidence>
<feature type="transmembrane region" description="Helical" evidence="2">
    <location>
        <begin position="36"/>
        <end position="55"/>
    </location>
</feature>
<keyword evidence="4" id="KW-1185">Reference proteome</keyword>
<feature type="transmembrane region" description="Helical" evidence="2">
    <location>
        <begin position="248"/>
        <end position="270"/>
    </location>
</feature>
<evidence type="ECO:0000313" key="3">
    <source>
        <dbReference type="EMBL" id="KAG7532222.1"/>
    </source>
</evidence>
<feature type="transmembrane region" description="Helical" evidence="2">
    <location>
        <begin position="142"/>
        <end position="164"/>
    </location>
</feature>
<feature type="region of interest" description="Disordered" evidence="1">
    <location>
        <begin position="290"/>
        <end position="322"/>
    </location>
</feature>
<feature type="transmembrane region" description="Helical" evidence="2">
    <location>
        <begin position="67"/>
        <end position="86"/>
    </location>
</feature>
<keyword evidence="2" id="KW-0472">Membrane</keyword>
<proteinExistence type="predicted"/>
<evidence type="ECO:0000313" key="4">
    <source>
        <dbReference type="Proteomes" id="UP000812966"/>
    </source>
</evidence>
<keyword evidence="2" id="KW-0812">Transmembrane</keyword>
<sequence>MSTSTSASTTTTTTNPPEFGSIHLRIAGGLPDHTDLAPSAVFLVLYALLIPLYALAWKKNCIGRWFMVRPAVFIVMRIAFFALRLVLVEEGTSEGVLIAEMVLISIGFIFLVDATIVIWEYQRDRQPEEHEHAGLLSRFLKLSRVSLVAAIATGTAAGGLTGQALSDPDTMSTVVALRKACYILSLIVVAVMLGLHAHSVFLGHAKIGWGISCSALVYTAVLVVIAVYRLITAEESNPRAAVLSKTAFWILQVALEWVAVVSLLLITVYAGNYYSGREFAEVDERENENGNWKMEMRGRGQGQEAVSPPGYSSDAGKAGSSV</sequence>
<feature type="transmembrane region" description="Helical" evidence="2">
    <location>
        <begin position="176"/>
        <end position="195"/>
    </location>
</feature>
<reference evidence="3" key="1">
    <citation type="submission" date="2020-04" db="EMBL/GenBank/DDBJ databases">
        <title>Analysis of mating type loci in Filobasidium floriforme.</title>
        <authorList>
            <person name="Nowrousian M."/>
        </authorList>
    </citation>
    <scope>NUCLEOTIDE SEQUENCE</scope>
    <source>
        <strain evidence="3">CBS 6242</strain>
    </source>
</reference>
<feature type="transmembrane region" description="Helical" evidence="2">
    <location>
        <begin position="98"/>
        <end position="121"/>
    </location>
</feature>
<feature type="transmembrane region" description="Helical" evidence="2">
    <location>
        <begin position="207"/>
        <end position="228"/>
    </location>
</feature>
<name>A0A8K0NQK8_9TREE</name>
<protein>
    <submittedName>
        <fullName evidence="3">Uncharacterized protein</fullName>
    </submittedName>
</protein>
<evidence type="ECO:0000256" key="1">
    <source>
        <dbReference type="SAM" id="MobiDB-lite"/>
    </source>
</evidence>
<dbReference type="AlphaFoldDB" id="A0A8K0NQK8"/>
<accession>A0A8K0NQK8</accession>
<gene>
    <name evidence="3" type="ORF">FFLO_03690</name>
</gene>
<keyword evidence="2" id="KW-1133">Transmembrane helix</keyword>
<dbReference type="Proteomes" id="UP000812966">
    <property type="component" value="Unassembled WGS sequence"/>
</dbReference>
<organism evidence="3 4">
    <name type="scientific">Filobasidium floriforme</name>
    <dbReference type="NCBI Taxonomy" id="5210"/>
    <lineage>
        <taxon>Eukaryota</taxon>
        <taxon>Fungi</taxon>
        <taxon>Dikarya</taxon>
        <taxon>Basidiomycota</taxon>
        <taxon>Agaricomycotina</taxon>
        <taxon>Tremellomycetes</taxon>
        <taxon>Filobasidiales</taxon>
        <taxon>Filobasidiaceae</taxon>
        <taxon>Filobasidium</taxon>
    </lineage>
</organism>